<evidence type="ECO:0000256" key="1">
    <source>
        <dbReference type="ARBA" id="ARBA00009431"/>
    </source>
</evidence>
<dbReference type="Gene3D" id="1.10.287.410">
    <property type="match status" value="1"/>
</dbReference>
<evidence type="ECO:0000256" key="2">
    <source>
        <dbReference type="ARBA" id="ARBA00012446"/>
    </source>
</evidence>
<comment type="caution">
    <text evidence="9">The sequence shown here is derived from an EMBL/GenBank/DDBJ whole genome shotgun (WGS) entry which is preliminary data.</text>
</comment>
<dbReference type="PRINTS" id="PR00724">
    <property type="entry name" value="CRBOXYPTASEC"/>
</dbReference>
<evidence type="ECO:0000256" key="4">
    <source>
        <dbReference type="ARBA" id="ARBA00022670"/>
    </source>
</evidence>
<dbReference type="EC" id="3.4.16.5" evidence="2"/>
<evidence type="ECO:0000256" key="3">
    <source>
        <dbReference type="ARBA" id="ARBA00022645"/>
    </source>
</evidence>
<evidence type="ECO:0000256" key="5">
    <source>
        <dbReference type="ARBA" id="ARBA00022801"/>
    </source>
</evidence>
<dbReference type="PANTHER" id="PTHR11802:SF113">
    <property type="entry name" value="SERINE CARBOXYPEPTIDASE CTSA-4.1"/>
    <property type="match status" value="1"/>
</dbReference>
<dbReference type="InterPro" id="IPR029058">
    <property type="entry name" value="AB_hydrolase_fold"/>
</dbReference>
<dbReference type="Gene3D" id="3.40.50.1820">
    <property type="entry name" value="alpha/beta hydrolase"/>
    <property type="match status" value="1"/>
</dbReference>
<keyword evidence="5" id="KW-0378">Hydrolase</keyword>
<comment type="similarity">
    <text evidence="1">Belongs to the peptidase S10 family.</text>
</comment>
<keyword evidence="8" id="KW-0732">Signal</keyword>
<organism evidence="9 10">
    <name type="scientific">Sporothrix stenoceras</name>
    <dbReference type="NCBI Taxonomy" id="5173"/>
    <lineage>
        <taxon>Eukaryota</taxon>
        <taxon>Fungi</taxon>
        <taxon>Dikarya</taxon>
        <taxon>Ascomycota</taxon>
        <taxon>Pezizomycotina</taxon>
        <taxon>Sordariomycetes</taxon>
        <taxon>Sordariomycetidae</taxon>
        <taxon>Ophiostomatales</taxon>
        <taxon>Ophiostomataceae</taxon>
        <taxon>Sporothrix</taxon>
    </lineage>
</organism>
<keyword evidence="10" id="KW-1185">Reference proteome</keyword>
<reference evidence="9 10" key="1">
    <citation type="journal article" date="2024" name="IMA Fungus">
        <title>IMA Genome - F19 : A genome assembly and annotation guide to empower mycologists, including annotated draft genome sequences of Ceratocystis pirilliformis, Diaporthe australafricana, Fusarium ophioides, Paecilomyces lecythidis, and Sporothrix stenoceras.</title>
        <authorList>
            <person name="Aylward J."/>
            <person name="Wilson A.M."/>
            <person name="Visagie C.M."/>
            <person name="Spraker J."/>
            <person name="Barnes I."/>
            <person name="Buitendag C."/>
            <person name="Ceriani C."/>
            <person name="Del Mar Angel L."/>
            <person name="du Plessis D."/>
            <person name="Fuchs T."/>
            <person name="Gasser K."/>
            <person name="Kramer D."/>
            <person name="Li W."/>
            <person name="Munsamy K."/>
            <person name="Piso A."/>
            <person name="Price J.L."/>
            <person name="Sonnekus B."/>
            <person name="Thomas C."/>
            <person name="van der Nest A."/>
            <person name="van Dijk A."/>
            <person name="van Heerden A."/>
            <person name="van Vuuren N."/>
            <person name="Yilmaz N."/>
            <person name="Duong T.A."/>
            <person name="van der Merwe N.A."/>
            <person name="Wingfield M.J."/>
            <person name="Wingfield B.D."/>
        </authorList>
    </citation>
    <scope>NUCLEOTIDE SEQUENCE [LARGE SCALE GENOMIC DNA]</scope>
    <source>
        <strain evidence="9 10">CMW 5346</strain>
    </source>
</reference>
<evidence type="ECO:0000256" key="6">
    <source>
        <dbReference type="ARBA" id="ARBA00023180"/>
    </source>
</evidence>
<keyword evidence="4" id="KW-0645">Protease</keyword>
<dbReference type="PANTHER" id="PTHR11802">
    <property type="entry name" value="SERINE PROTEASE FAMILY S10 SERINE CARBOXYPEPTIDASE"/>
    <property type="match status" value="1"/>
</dbReference>
<evidence type="ECO:0000313" key="10">
    <source>
        <dbReference type="Proteomes" id="UP001583186"/>
    </source>
</evidence>
<feature type="compositionally biased region" description="Low complexity" evidence="7">
    <location>
        <begin position="48"/>
        <end position="59"/>
    </location>
</feature>
<dbReference type="SUPFAM" id="SSF53474">
    <property type="entry name" value="alpha/beta-Hydrolases"/>
    <property type="match status" value="1"/>
</dbReference>
<dbReference type="Proteomes" id="UP001583186">
    <property type="component" value="Unassembled WGS sequence"/>
</dbReference>
<keyword evidence="3" id="KW-0121">Carboxypeptidase</keyword>
<dbReference type="InterPro" id="IPR001563">
    <property type="entry name" value="Peptidase_S10"/>
</dbReference>
<protein>
    <recommendedName>
        <fullName evidence="2">carboxypeptidase C</fullName>
        <ecNumber evidence="2">3.4.16.5</ecNumber>
    </recommendedName>
</protein>
<evidence type="ECO:0000256" key="7">
    <source>
        <dbReference type="SAM" id="MobiDB-lite"/>
    </source>
</evidence>
<evidence type="ECO:0000313" key="9">
    <source>
        <dbReference type="EMBL" id="KAL1903422.1"/>
    </source>
</evidence>
<sequence>MHLTTALALAGAASASVLPPILDSIDSRLDAQIRLSPSAPPLKETARSRTSATVASSPRPFSIREQGDDVCRAGTRQYSGQVNVTDDKSLFFWFFESRNNAADDPVILWLNGGPGGSSMYGLFEEIGACLLNEFNNDTYVNEHSWANYANLLFLDQPAGVGFSSDQRNGSIGPNTLEEAAADFAVFLDTFLHDVFPQLAGRPLHIAGESFGGSYVPYFTSRLLASANVPDLEVESIILVDATVDGLGAGVLGYYDHLCAVDEQGHRKTLRGWLGGLNETACAAMERDMPRCEQLNVLCLATYDLDVCAMAAEWCMFNLGIWLYSDVVSGGRNPYDDRRPCNNPPMCDDFSEHGYSEYLNRADIQAALGIAANTTFEGVNLALNTHWLASKNMFRPTTREVTYLLDQTPARVLVVNGNNDIIVNTEGQKRVYDNLPWSKQALYRISSWVDWVWPDTSSSNKDNGIVDIMTVGGQIKTAGKLSFATVAEAGHASPADQKPAVSFLVHCWITNGKSDPRCPQGM</sequence>
<feature type="chain" id="PRO_5046817272" description="carboxypeptidase C" evidence="8">
    <location>
        <begin position="16"/>
        <end position="521"/>
    </location>
</feature>
<feature type="signal peptide" evidence="8">
    <location>
        <begin position="1"/>
        <end position="15"/>
    </location>
</feature>
<dbReference type="EMBL" id="JAWCUI010000001">
    <property type="protein sequence ID" value="KAL1903422.1"/>
    <property type="molecule type" value="Genomic_DNA"/>
</dbReference>
<gene>
    <name evidence="9" type="ORF">Sste5346_000048</name>
</gene>
<feature type="region of interest" description="Disordered" evidence="7">
    <location>
        <begin position="37"/>
        <end position="59"/>
    </location>
</feature>
<name>A0ABR3ZTL6_9PEZI</name>
<proteinExistence type="inferred from homology"/>
<keyword evidence="6" id="KW-0325">Glycoprotein</keyword>
<accession>A0ABR3ZTL6</accession>
<evidence type="ECO:0000256" key="8">
    <source>
        <dbReference type="SAM" id="SignalP"/>
    </source>
</evidence>
<dbReference type="Pfam" id="PF00450">
    <property type="entry name" value="Peptidase_S10"/>
    <property type="match status" value="1"/>
</dbReference>